<gene>
    <name evidence="2" type="ORF">AAHA92_17445</name>
</gene>
<dbReference type="PANTHER" id="PTHR46250">
    <property type="entry name" value="MYB/SANT-LIKE DNA-BINDING DOMAIN PROTEIN-RELATED"/>
    <property type="match status" value="1"/>
</dbReference>
<keyword evidence="3" id="KW-1185">Reference proteome</keyword>
<dbReference type="EMBL" id="JBEAFC010000007">
    <property type="protein sequence ID" value="KAL1549325.1"/>
    <property type="molecule type" value="Genomic_DNA"/>
</dbReference>
<dbReference type="AlphaFoldDB" id="A0ABD1GYT6"/>
<dbReference type="InterPro" id="IPR024752">
    <property type="entry name" value="Myb/SANT-like_dom"/>
</dbReference>
<dbReference type="Proteomes" id="UP001567538">
    <property type="component" value="Unassembled WGS sequence"/>
</dbReference>
<evidence type="ECO:0000313" key="2">
    <source>
        <dbReference type="EMBL" id="KAL1549325.1"/>
    </source>
</evidence>
<accession>A0ABD1GYT6</accession>
<feature type="domain" description="Myb/SANT-like" evidence="1">
    <location>
        <begin position="37"/>
        <end position="133"/>
    </location>
</feature>
<evidence type="ECO:0000313" key="3">
    <source>
        <dbReference type="Proteomes" id="UP001567538"/>
    </source>
</evidence>
<sequence length="151" mass="17465">MSQICRTMPNGSLSQGNSSAFQYRRPGVRRVDRSRRSWSDKEELALVAAMKELVAIGWKSDNGFRSSYLTKVEESLLHDFPTIDLRANPHIQSKITAWKLNYYALFIILERSGVGFNVHGDYKIDCNDEQWDHIIKEDSNLRGIRTKAWPF</sequence>
<evidence type="ECO:0000259" key="1">
    <source>
        <dbReference type="Pfam" id="PF12776"/>
    </source>
</evidence>
<comment type="caution">
    <text evidence="2">The sequence shown here is derived from an EMBL/GenBank/DDBJ whole genome shotgun (WGS) entry which is preliminary data.</text>
</comment>
<protein>
    <recommendedName>
        <fullName evidence="1">Myb/SANT-like domain-containing protein</fullName>
    </recommendedName>
</protein>
<reference evidence="2 3" key="1">
    <citation type="submission" date="2024-06" db="EMBL/GenBank/DDBJ databases">
        <title>A chromosome level genome sequence of Diviner's sage (Salvia divinorum).</title>
        <authorList>
            <person name="Ford S.A."/>
            <person name="Ro D.-K."/>
            <person name="Ness R.W."/>
            <person name="Phillips M.A."/>
        </authorList>
    </citation>
    <scope>NUCLEOTIDE SEQUENCE [LARGE SCALE GENOMIC DNA]</scope>
    <source>
        <strain evidence="2">SAF-2024a</strain>
        <tissue evidence="2">Leaf</tissue>
    </source>
</reference>
<organism evidence="2 3">
    <name type="scientific">Salvia divinorum</name>
    <name type="common">Maria pastora</name>
    <name type="synonym">Diviner's sage</name>
    <dbReference type="NCBI Taxonomy" id="28513"/>
    <lineage>
        <taxon>Eukaryota</taxon>
        <taxon>Viridiplantae</taxon>
        <taxon>Streptophyta</taxon>
        <taxon>Embryophyta</taxon>
        <taxon>Tracheophyta</taxon>
        <taxon>Spermatophyta</taxon>
        <taxon>Magnoliopsida</taxon>
        <taxon>eudicotyledons</taxon>
        <taxon>Gunneridae</taxon>
        <taxon>Pentapetalae</taxon>
        <taxon>asterids</taxon>
        <taxon>lamiids</taxon>
        <taxon>Lamiales</taxon>
        <taxon>Lamiaceae</taxon>
        <taxon>Nepetoideae</taxon>
        <taxon>Mentheae</taxon>
        <taxon>Salviinae</taxon>
        <taxon>Salvia</taxon>
        <taxon>Salvia subgen. Calosphace</taxon>
    </lineage>
</organism>
<proteinExistence type="predicted"/>
<dbReference type="Pfam" id="PF12776">
    <property type="entry name" value="Myb_DNA-bind_3"/>
    <property type="match status" value="1"/>
</dbReference>
<name>A0ABD1GYT6_SALDI</name>
<dbReference type="PANTHER" id="PTHR46250:SF15">
    <property type="entry name" value="OS01G0523800 PROTEIN"/>
    <property type="match status" value="1"/>
</dbReference>